<protein>
    <submittedName>
        <fullName evidence="2">Uncharacterized protein</fullName>
    </submittedName>
</protein>
<dbReference type="Proteomes" id="UP000002009">
    <property type="component" value="Chromosome 4"/>
</dbReference>
<dbReference type="RefSeq" id="XP_002501255.1">
    <property type="nucleotide sequence ID" value="XM_002501209.1"/>
</dbReference>
<dbReference type="OMA" id="PYRICEV"/>
<feature type="transmembrane region" description="Helical" evidence="1">
    <location>
        <begin position="118"/>
        <end position="144"/>
    </location>
</feature>
<evidence type="ECO:0000313" key="2">
    <source>
        <dbReference type="EMBL" id="ACO62513.1"/>
    </source>
</evidence>
<name>C1E387_MICCC</name>
<keyword evidence="1" id="KW-1133">Transmembrane helix</keyword>
<reference evidence="2 3" key="1">
    <citation type="journal article" date="2009" name="Science">
        <title>Green evolution and dynamic adaptations revealed by genomes of the marine picoeukaryotes Micromonas.</title>
        <authorList>
            <person name="Worden A.Z."/>
            <person name="Lee J.H."/>
            <person name="Mock T."/>
            <person name="Rouze P."/>
            <person name="Simmons M.P."/>
            <person name="Aerts A.L."/>
            <person name="Allen A.E."/>
            <person name="Cuvelier M.L."/>
            <person name="Derelle E."/>
            <person name="Everett M.V."/>
            <person name="Foulon E."/>
            <person name="Grimwood J."/>
            <person name="Gundlach H."/>
            <person name="Henrissat B."/>
            <person name="Napoli C."/>
            <person name="McDonald S.M."/>
            <person name="Parker M.S."/>
            <person name="Rombauts S."/>
            <person name="Salamov A."/>
            <person name="Von Dassow P."/>
            <person name="Badger J.H."/>
            <person name="Coutinho P.M."/>
            <person name="Demir E."/>
            <person name="Dubchak I."/>
            <person name="Gentemann C."/>
            <person name="Eikrem W."/>
            <person name="Gready J.E."/>
            <person name="John U."/>
            <person name="Lanier W."/>
            <person name="Lindquist E.A."/>
            <person name="Lucas S."/>
            <person name="Mayer K.F."/>
            <person name="Moreau H."/>
            <person name="Not F."/>
            <person name="Otillar R."/>
            <person name="Panaud O."/>
            <person name="Pangilinan J."/>
            <person name="Paulsen I."/>
            <person name="Piegu B."/>
            <person name="Poliakov A."/>
            <person name="Robbens S."/>
            <person name="Schmutz J."/>
            <person name="Toulza E."/>
            <person name="Wyss T."/>
            <person name="Zelensky A."/>
            <person name="Zhou K."/>
            <person name="Armbrust E.V."/>
            <person name="Bhattacharya D."/>
            <person name="Goodenough U.W."/>
            <person name="Van de Peer Y."/>
            <person name="Grigoriev I.V."/>
        </authorList>
    </citation>
    <scope>NUCLEOTIDE SEQUENCE [LARGE SCALE GENOMIC DNA]</scope>
    <source>
        <strain evidence="3">RCC299 / NOUM17</strain>
    </source>
</reference>
<evidence type="ECO:0000313" key="3">
    <source>
        <dbReference type="Proteomes" id="UP000002009"/>
    </source>
</evidence>
<dbReference type="GeneID" id="8242917"/>
<proteinExistence type="predicted"/>
<evidence type="ECO:0000256" key="1">
    <source>
        <dbReference type="SAM" id="Phobius"/>
    </source>
</evidence>
<feature type="transmembrane region" description="Helical" evidence="1">
    <location>
        <begin position="49"/>
        <end position="70"/>
    </location>
</feature>
<dbReference type="OrthoDB" id="10510778at2759"/>
<dbReference type="InParanoid" id="C1E387"/>
<gene>
    <name evidence="2" type="ORF">MICPUN_57593</name>
</gene>
<keyword evidence="3" id="KW-1185">Reference proteome</keyword>
<organism evidence="2 3">
    <name type="scientific">Micromonas commoda (strain RCC299 / NOUM17 / CCMP2709)</name>
    <name type="common">Picoplanktonic green alga</name>
    <dbReference type="NCBI Taxonomy" id="296587"/>
    <lineage>
        <taxon>Eukaryota</taxon>
        <taxon>Viridiplantae</taxon>
        <taxon>Chlorophyta</taxon>
        <taxon>Mamiellophyceae</taxon>
        <taxon>Mamiellales</taxon>
        <taxon>Mamiellaceae</taxon>
        <taxon>Micromonas</taxon>
    </lineage>
</organism>
<sequence length="227" mass="26101">MPYRICEVSSLEQEHHEASGSGDTYGPEHDSLKIRSKFPKEDLRPRGRLIYALLGIFYLPLVIDGFWHTWYGAIQPVDPNVTRKKSPFQDFLHSCDDCPLPIRCLCVGFPILIFGPEILFMLIPAYVLITSAFSILFHLVYYVLWDVRYFGNDAFSMRETIIYGEEVWEVSVGDTAKLRTFPKESPPFPFNLSQGDRIKVGFGPFEYWCLFRKQTQSDATARSPSPV</sequence>
<keyword evidence="1" id="KW-0812">Transmembrane</keyword>
<accession>C1E387</accession>
<dbReference type="KEGG" id="mis:MICPUN_57593"/>
<dbReference type="EMBL" id="CP001325">
    <property type="protein sequence ID" value="ACO62513.1"/>
    <property type="molecule type" value="Genomic_DNA"/>
</dbReference>
<dbReference type="AlphaFoldDB" id="C1E387"/>
<keyword evidence="1" id="KW-0472">Membrane</keyword>